<evidence type="ECO:0000259" key="3">
    <source>
        <dbReference type="Pfam" id="PF07859"/>
    </source>
</evidence>
<dbReference type="PANTHER" id="PTHR48081">
    <property type="entry name" value="AB HYDROLASE SUPERFAMILY PROTEIN C4A8.06C"/>
    <property type="match status" value="1"/>
</dbReference>
<dbReference type="Pfam" id="PF07859">
    <property type="entry name" value="Abhydrolase_3"/>
    <property type="match status" value="2"/>
</dbReference>
<evidence type="ECO:0000256" key="2">
    <source>
        <dbReference type="SAM" id="Phobius"/>
    </source>
</evidence>
<organism evidence="4 5">
    <name type="scientific">Elysia crispata</name>
    <name type="common">lettuce slug</name>
    <dbReference type="NCBI Taxonomy" id="231223"/>
    <lineage>
        <taxon>Eukaryota</taxon>
        <taxon>Metazoa</taxon>
        <taxon>Spiralia</taxon>
        <taxon>Lophotrochozoa</taxon>
        <taxon>Mollusca</taxon>
        <taxon>Gastropoda</taxon>
        <taxon>Heterobranchia</taxon>
        <taxon>Euthyneura</taxon>
        <taxon>Panpulmonata</taxon>
        <taxon>Sacoglossa</taxon>
        <taxon>Placobranchoidea</taxon>
        <taxon>Plakobranchidae</taxon>
        <taxon>Elysia</taxon>
    </lineage>
</organism>
<reference evidence="4" key="1">
    <citation type="journal article" date="2023" name="G3 (Bethesda)">
        <title>A reference genome for the long-term kleptoplast-retaining sea slug Elysia crispata morphotype clarki.</title>
        <authorList>
            <person name="Eastman K.E."/>
            <person name="Pendleton A.L."/>
            <person name="Shaikh M.A."/>
            <person name="Suttiyut T."/>
            <person name="Ogas R."/>
            <person name="Tomko P."/>
            <person name="Gavelis G."/>
            <person name="Widhalm J.R."/>
            <person name="Wisecaver J.H."/>
        </authorList>
    </citation>
    <scope>NUCLEOTIDE SEQUENCE</scope>
    <source>
        <strain evidence="4">ECLA1</strain>
    </source>
</reference>
<sequence>MVSKDIRIYLRVQEEMMGVKALLASVGCMLLAMMIYYGALGILNVLNRPMPAGLTDAHKVRWLDALGRGAKGGSNVVHDWGLELGSEPIKFFLNTAFSFLFNPSFTQRVDLRGMVVSQDLYNGVPVSTYTPLALGQNLGCFPTVVYFHGGGWTWLSVGVYDGPLKHFANSTKFKIVAVEYRKAPQHPFPAAYDDCLAVTKYVINNARDLHVCNDMVVVAGDGAGGNLAAAVANEMSSLIRMQILINPALQMMNFATPSYQDFGKESLVPGITSADKEITNWIRYGGLAPELVPHLANNTHISLHHYNFLSSYVDSEKRLPPDLGVTQKKTIHNSVHNKSLTSRIEELILDPRFCPMFASDVRHIAQTYVITSQYDVLRDEGIMYAQRLKESGVKVNLVHYWHGFHGFFLFAGGGWIQMEESKKAMDDLVKYLHTNILRTTSTVSI</sequence>
<protein>
    <recommendedName>
        <fullName evidence="3">Alpha/beta hydrolase fold-3 domain-containing protein</fullName>
    </recommendedName>
</protein>
<evidence type="ECO:0000313" key="5">
    <source>
        <dbReference type="Proteomes" id="UP001283361"/>
    </source>
</evidence>
<evidence type="ECO:0000256" key="1">
    <source>
        <dbReference type="ARBA" id="ARBA00022801"/>
    </source>
</evidence>
<feature type="domain" description="Alpha/beta hydrolase fold-3" evidence="3">
    <location>
        <begin position="345"/>
        <end position="408"/>
    </location>
</feature>
<dbReference type="GO" id="GO:0016787">
    <property type="term" value="F:hydrolase activity"/>
    <property type="evidence" value="ECO:0007669"/>
    <property type="project" value="UniProtKB-KW"/>
</dbReference>
<feature type="transmembrane region" description="Helical" evidence="2">
    <location>
        <begin position="21"/>
        <end position="43"/>
    </location>
</feature>
<feature type="domain" description="Alpha/beta hydrolase fold-3" evidence="3">
    <location>
        <begin position="144"/>
        <end position="267"/>
    </location>
</feature>
<dbReference type="InterPro" id="IPR013094">
    <property type="entry name" value="AB_hydrolase_3"/>
</dbReference>
<proteinExistence type="predicted"/>
<dbReference type="Gene3D" id="3.40.50.1820">
    <property type="entry name" value="alpha/beta hydrolase"/>
    <property type="match status" value="1"/>
</dbReference>
<dbReference type="PANTHER" id="PTHR48081:SF8">
    <property type="entry name" value="ALPHA_BETA HYDROLASE FOLD-3 DOMAIN-CONTAINING PROTEIN-RELATED"/>
    <property type="match status" value="1"/>
</dbReference>
<accession>A0AAE0Y3Y2</accession>
<dbReference type="InterPro" id="IPR029058">
    <property type="entry name" value="AB_hydrolase_fold"/>
</dbReference>
<evidence type="ECO:0000313" key="4">
    <source>
        <dbReference type="EMBL" id="KAK3732048.1"/>
    </source>
</evidence>
<name>A0AAE0Y3Y2_9GAST</name>
<keyword evidence="2" id="KW-1133">Transmembrane helix</keyword>
<keyword evidence="1" id="KW-0378">Hydrolase</keyword>
<keyword evidence="2" id="KW-0472">Membrane</keyword>
<dbReference type="Proteomes" id="UP001283361">
    <property type="component" value="Unassembled WGS sequence"/>
</dbReference>
<dbReference type="SUPFAM" id="SSF53474">
    <property type="entry name" value="alpha/beta-Hydrolases"/>
    <property type="match status" value="1"/>
</dbReference>
<dbReference type="InterPro" id="IPR050300">
    <property type="entry name" value="GDXG_lipolytic_enzyme"/>
</dbReference>
<comment type="caution">
    <text evidence="4">The sequence shown here is derived from an EMBL/GenBank/DDBJ whole genome shotgun (WGS) entry which is preliminary data.</text>
</comment>
<keyword evidence="2" id="KW-0812">Transmembrane</keyword>
<keyword evidence="5" id="KW-1185">Reference proteome</keyword>
<dbReference type="AlphaFoldDB" id="A0AAE0Y3Y2"/>
<gene>
    <name evidence="4" type="ORF">RRG08_026435</name>
</gene>
<dbReference type="EMBL" id="JAWDGP010006980">
    <property type="protein sequence ID" value="KAK3732048.1"/>
    <property type="molecule type" value="Genomic_DNA"/>
</dbReference>